<protein>
    <recommendedName>
        <fullName evidence="4">PH domain-containing protein</fullName>
    </recommendedName>
</protein>
<name>A0ABT2ZR19_9RHOB</name>
<proteinExistence type="predicted"/>
<keyword evidence="1" id="KW-0812">Transmembrane</keyword>
<dbReference type="EMBL" id="JAOWKZ010000003">
    <property type="protein sequence ID" value="MCV2873567.1"/>
    <property type="molecule type" value="Genomic_DNA"/>
</dbReference>
<gene>
    <name evidence="2" type="ORF">OEZ71_14795</name>
</gene>
<feature type="transmembrane region" description="Helical" evidence="1">
    <location>
        <begin position="16"/>
        <end position="33"/>
    </location>
</feature>
<feature type="transmembrane region" description="Helical" evidence="1">
    <location>
        <begin position="39"/>
        <end position="58"/>
    </location>
</feature>
<evidence type="ECO:0008006" key="4">
    <source>
        <dbReference type="Google" id="ProtNLM"/>
    </source>
</evidence>
<keyword evidence="3" id="KW-1185">Reference proteome</keyword>
<keyword evidence="1" id="KW-1133">Transmembrane helix</keyword>
<evidence type="ECO:0000313" key="2">
    <source>
        <dbReference type="EMBL" id="MCV2873567.1"/>
    </source>
</evidence>
<dbReference type="RefSeq" id="WP_263740771.1">
    <property type="nucleotide sequence ID" value="NZ_JAOWKZ010000003.1"/>
</dbReference>
<comment type="caution">
    <text evidence="2">The sequence shown here is derived from an EMBL/GenBank/DDBJ whole genome shotgun (WGS) entry which is preliminary data.</text>
</comment>
<accession>A0ABT2ZR19</accession>
<organism evidence="2 3">
    <name type="scientific">Albidovulum litorale</name>
    <dbReference type="NCBI Taxonomy" id="2984134"/>
    <lineage>
        <taxon>Bacteria</taxon>
        <taxon>Pseudomonadati</taxon>
        <taxon>Pseudomonadota</taxon>
        <taxon>Alphaproteobacteria</taxon>
        <taxon>Rhodobacterales</taxon>
        <taxon>Paracoccaceae</taxon>
        <taxon>Albidovulum</taxon>
    </lineage>
</organism>
<evidence type="ECO:0000313" key="3">
    <source>
        <dbReference type="Proteomes" id="UP001652564"/>
    </source>
</evidence>
<keyword evidence="1" id="KW-0472">Membrane</keyword>
<dbReference type="Proteomes" id="UP001652564">
    <property type="component" value="Unassembled WGS sequence"/>
</dbReference>
<evidence type="ECO:0000256" key="1">
    <source>
        <dbReference type="SAM" id="Phobius"/>
    </source>
</evidence>
<sequence length="146" mass="16158">MVLVETFESRGQARRGRTYLALGLGMAALYYALKHDMDPIVPALAGIYLALVLVRLILNPTRGFRLGENRLTWYAGLRRYSLPYDELDTVSIGRNPNGKTLCVVTTRDGQTLSLPGVERSDPGKLMREFGLHGVPIMGLSPRPMAI</sequence>
<reference evidence="2 3" key="1">
    <citation type="submission" date="2022-10" db="EMBL/GenBank/DDBJ databases">
        <title>Defluviimonas sp. nov., isolated from ocean surface sediments.</title>
        <authorList>
            <person name="He W."/>
            <person name="Wang L."/>
            <person name="Zhang D.-F."/>
        </authorList>
    </citation>
    <scope>NUCLEOTIDE SEQUENCE [LARGE SCALE GENOMIC DNA]</scope>
    <source>
        <strain evidence="2 3">WL0050</strain>
    </source>
</reference>